<evidence type="ECO:0000256" key="2">
    <source>
        <dbReference type="SAM" id="MobiDB-lite"/>
    </source>
</evidence>
<accession>A0A3B1C8F3</accession>
<feature type="compositionally biased region" description="Gly residues" evidence="2">
    <location>
        <begin position="58"/>
        <end position="69"/>
    </location>
</feature>
<dbReference type="AlphaFoldDB" id="A0A3B1C8F3"/>
<keyword evidence="3" id="KW-1133">Transmembrane helix</keyword>
<keyword evidence="3" id="KW-0472">Membrane</keyword>
<keyword evidence="1" id="KW-0175">Coiled coil</keyword>
<gene>
    <name evidence="4" type="ORF">MNBD_NITROSPINAE02-1232</name>
</gene>
<name>A0A3B1C8F3_9ZZZZ</name>
<evidence type="ECO:0000313" key="4">
    <source>
        <dbReference type="EMBL" id="VAX20168.1"/>
    </source>
</evidence>
<sequence length="211" mass="22979">MKNNKRRFRFKVFAIVSFLMVVKLFSLGWITGSDSGSFVSPAPVFAQAGQTSAEETAGGNGAALGGGAGERPAEKAPIAGQGALDIEIIKDVEKRNKELNKREAELERKQQQLNALQTDIDKQLSELKALQAKIEEALVLRNDLEKESIRKLAKTYSSMPPESAATLIQKLDMSIAIRMLNVMKERSAGKILAATPPDLATKLSEGLVKKR</sequence>
<proteinExistence type="predicted"/>
<feature type="region of interest" description="Disordered" evidence="2">
    <location>
        <begin position="50"/>
        <end position="74"/>
    </location>
</feature>
<protein>
    <recommendedName>
        <fullName evidence="5">Magnesium transporter MgtE intracellular domain-containing protein</fullName>
    </recommendedName>
</protein>
<feature type="transmembrane region" description="Helical" evidence="3">
    <location>
        <begin position="12"/>
        <end position="30"/>
    </location>
</feature>
<reference evidence="4" key="1">
    <citation type="submission" date="2018-06" db="EMBL/GenBank/DDBJ databases">
        <authorList>
            <person name="Zhirakovskaya E."/>
        </authorList>
    </citation>
    <scope>NUCLEOTIDE SEQUENCE</scope>
</reference>
<evidence type="ECO:0000256" key="3">
    <source>
        <dbReference type="SAM" id="Phobius"/>
    </source>
</evidence>
<feature type="coiled-coil region" evidence="1">
    <location>
        <begin position="89"/>
        <end position="147"/>
    </location>
</feature>
<evidence type="ECO:0000256" key="1">
    <source>
        <dbReference type="SAM" id="Coils"/>
    </source>
</evidence>
<keyword evidence="3" id="KW-0812">Transmembrane</keyword>
<dbReference type="SUPFAM" id="SSF158791">
    <property type="entry name" value="MgtE N-terminal domain-like"/>
    <property type="match status" value="1"/>
</dbReference>
<evidence type="ECO:0008006" key="5">
    <source>
        <dbReference type="Google" id="ProtNLM"/>
    </source>
</evidence>
<dbReference type="EMBL" id="UOGE01000052">
    <property type="protein sequence ID" value="VAX20168.1"/>
    <property type="molecule type" value="Genomic_DNA"/>
</dbReference>
<organism evidence="4">
    <name type="scientific">hydrothermal vent metagenome</name>
    <dbReference type="NCBI Taxonomy" id="652676"/>
    <lineage>
        <taxon>unclassified sequences</taxon>
        <taxon>metagenomes</taxon>
        <taxon>ecological metagenomes</taxon>
    </lineage>
</organism>